<keyword evidence="1" id="KW-1133">Transmembrane helix</keyword>
<dbReference type="AlphaFoldDB" id="A0A081NK57"/>
<evidence type="ECO:0000313" key="2">
    <source>
        <dbReference type="EMBL" id="KEQ18830.1"/>
    </source>
</evidence>
<gene>
    <name evidence="2" type="ORF">GZ78_01770</name>
</gene>
<reference evidence="2 3" key="1">
    <citation type="submission" date="2014-06" db="EMBL/GenBank/DDBJ databases">
        <title>Whole Genome Sequences of Three Symbiotic Endozoicomonas Bacteria.</title>
        <authorList>
            <person name="Neave M.J."/>
            <person name="Apprill A."/>
            <person name="Voolstra C.R."/>
        </authorList>
    </citation>
    <scope>NUCLEOTIDE SEQUENCE [LARGE SCALE GENOMIC DNA]</scope>
    <source>
        <strain evidence="2 3">DSM 25634</strain>
    </source>
</reference>
<dbReference type="STRING" id="1137799.GZ78_01770"/>
<dbReference type="RefSeq" id="WP_034832236.1">
    <property type="nucleotide sequence ID" value="NZ_JOKH01000001.1"/>
</dbReference>
<feature type="transmembrane region" description="Helical" evidence="1">
    <location>
        <begin position="57"/>
        <end position="80"/>
    </location>
</feature>
<feature type="transmembrane region" description="Helical" evidence="1">
    <location>
        <begin position="126"/>
        <end position="146"/>
    </location>
</feature>
<dbReference type="OrthoDB" id="9134658at2"/>
<keyword evidence="3" id="KW-1185">Reference proteome</keyword>
<sequence>MIKGKNIDIRPIAERGKLVRLHGVECFKVMLFATVVATGVNTVLLKTAPLMDIEVGAGGLFGLLQMYFGGIFHDLGFSAVWSATVLPQPGSLGFYVFFHSLIGLLMAGLYVYSVEKYLAGSGIKKGAVFALLSWLINSILVLPLLGKGFAGSEVLDSVGLIYFFVANGVYGVLLGFLYEKLSDKQLVNDGGE</sequence>
<dbReference type="EMBL" id="JOKH01000001">
    <property type="protein sequence ID" value="KEQ18830.1"/>
    <property type="molecule type" value="Genomic_DNA"/>
</dbReference>
<organism evidence="2 3">
    <name type="scientific">Endozoicomonas numazuensis</name>
    <dbReference type="NCBI Taxonomy" id="1137799"/>
    <lineage>
        <taxon>Bacteria</taxon>
        <taxon>Pseudomonadati</taxon>
        <taxon>Pseudomonadota</taxon>
        <taxon>Gammaproteobacteria</taxon>
        <taxon>Oceanospirillales</taxon>
        <taxon>Endozoicomonadaceae</taxon>
        <taxon>Endozoicomonas</taxon>
    </lineage>
</organism>
<name>A0A081NK57_9GAMM</name>
<dbReference type="Proteomes" id="UP000028073">
    <property type="component" value="Unassembled WGS sequence"/>
</dbReference>
<keyword evidence="1" id="KW-0812">Transmembrane</keyword>
<feature type="transmembrane region" description="Helical" evidence="1">
    <location>
        <begin position="158"/>
        <end position="178"/>
    </location>
</feature>
<evidence type="ECO:0000256" key="1">
    <source>
        <dbReference type="SAM" id="Phobius"/>
    </source>
</evidence>
<comment type="caution">
    <text evidence="2">The sequence shown here is derived from an EMBL/GenBank/DDBJ whole genome shotgun (WGS) entry which is preliminary data.</text>
</comment>
<accession>A0A081NK57</accession>
<proteinExistence type="predicted"/>
<keyword evidence="1" id="KW-0472">Membrane</keyword>
<evidence type="ECO:0000313" key="3">
    <source>
        <dbReference type="Proteomes" id="UP000028073"/>
    </source>
</evidence>
<feature type="transmembrane region" description="Helical" evidence="1">
    <location>
        <begin position="92"/>
        <end position="114"/>
    </location>
</feature>
<dbReference type="eggNOG" id="ENOG50330JS">
    <property type="taxonomic scope" value="Bacteria"/>
</dbReference>
<protein>
    <submittedName>
        <fullName evidence="2">Uncharacterized protein</fullName>
    </submittedName>
</protein>